<sequence>MAITTLPPQDYDSAVTRNQGLGQLFFCQAQQSATSVAVVDGEVSVTYRELHFLACRLAGALSKETVSREEPVGIVVQHGVAYIVAQMAVVYAGGSCVPLDPNLSDELITQRLQRLGAKTALVDAPNGARNLPFSRILVGWGVPDMPAEEAKPVYPVCTDLNHRTHIIHTSGTTSDPKAVGIAARSILHAVYHAPLEPVRRDDVVAHVNNSSFDVSLFDIWGPLLRGARIAVLHRMVLLDLPLMASHITQLGITVMATTSALLNLAATTCPWAFAKLRIYLIGGEAANAAAIGRVLRGGPPVTLVNAYGPTECCVWSLARQVSLEDVEAGTVSIGSAIGRTVIYIADEAGREVDEGELWIGGPGVSAGYINDPKRNSAAFTTVQGMTASGEPVRLYHTGDIVRKRKDGQIDYIGRVDHQVKIRGFRVDLGAVESGLLRTGLFSEAIALHVPELQQGAGSLLVAYVILSDPSSSTETSQAKQLLAKILPDYMIPQHLELVSKFPLNSHAKVDRKGLVQLFRNRWQAPSALLKSAKSEDIRTTLSRLWARILPPSRGYTYQDGDDFFTLGGTSLQASLLISQIRRECGVEVPLLALYDHSTFGSLAAFAEKRAGTGADPRETIRDERNIWLADSRLADDVCISSQAPVDWTSDLEGRVFITGATGFVGSFMLAELLRRPDVHQVGCLVRGSNTAEATQRLRKAMHKYHLWEEKGFMNKKLVVFPGNLEDRHLGLGLERFNQVANWASVIFHLGARVNYTQPYSLHRPANTIGTLNVIRLAFSGRPKSIHYMSSISCFGPTGSINGTKVVHEDEALTPHLKALPYDHGYAQSQWVVEQLLRRLMDRGAPIAIYRPGFITGHSQTGACNPDDFFSRLIQSCQEMQCYPHLPRQRKEFVPVDYVNAALLHIASNASCLGHAYHFVPSDPKASIDMDSSMELVARASECPIKALPYGEWIAKLLECTPERLKPLQPMLVEKVRHNLTRWELYESMPTYETTNTERALAGYPGGKLEFPVLGQVLMKRYIDFLASYRTSAMSNGTCG</sequence>
<dbReference type="PANTHER" id="PTHR44845">
    <property type="entry name" value="CARRIER DOMAIN-CONTAINING PROTEIN"/>
    <property type="match status" value="1"/>
</dbReference>
<feature type="domain" description="Carrier" evidence="4">
    <location>
        <begin position="532"/>
        <end position="610"/>
    </location>
</feature>
<dbReference type="InterPro" id="IPR036291">
    <property type="entry name" value="NAD(P)-bd_dom_sf"/>
</dbReference>
<dbReference type="SUPFAM" id="SSF47336">
    <property type="entry name" value="ACP-like"/>
    <property type="match status" value="1"/>
</dbReference>
<keyword evidence="2" id="KW-0597">Phosphoprotein</keyword>
<dbReference type="InterPro" id="IPR042099">
    <property type="entry name" value="ANL_N_sf"/>
</dbReference>
<dbReference type="InterPro" id="IPR000873">
    <property type="entry name" value="AMP-dep_synth/lig_dom"/>
</dbReference>
<dbReference type="SUPFAM" id="SSF56801">
    <property type="entry name" value="Acetyl-CoA synthetase-like"/>
    <property type="match status" value="1"/>
</dbReference>
<dbReference type="Gene3D" id="3.40.50.720">
    <property type="entry name" value="NAD(P)-binding Rossmann-like Domain"/>
    <property type="match status" value="1"/>
</dbReference>
<dbReference type="InterPro" id="IPR045851">
    <property type="entry name" value="AMP-bd_C_sf"/>
</dbReference>
<dbReference type="InterPro" id="IPR013120">
    <property type="entry name" value="FAR_NAD-bd"/>
</dbReference>
<dbReference type="Gene3D" id="1.10.1200.10">
    <property type="entry name" value="ACP-like"/>
    <property type="match status" value="1"/>
</dbReference>
<evidence type="ECO:0000256" key="1">
    <source>
        <dbReference type="ARBA" id="ARBA00022450"/>
    </source>
</evidence>
<dbReference type="CDD" id="cd05930">
    <property type="entry name" value="A_NRPS"/>
    <property type="match status" value="1"/>
</dbReference>
<dbReference type="EMBL" id="MSFO01000010">
    <property type="protein sequence ID" value="PLB43608.1"/>
    <property type="molecule type" value="Genomic_DNA"/>
</dbReference>
<evidence type="ECO:0000256" key="2">
    <source>
        <dbReference type="ARBA" id="ARBA00022553"/>
    </source>
</evidence>
<dbReference type="VEuPathDB" id="FungiDB:P170DRAFT_513950"/>
<dbReference type="Gene3D" id="3.40.50.12780">
    <property type="entry name" value="N-terminal domain of ligase-like"/>
    <property type="match status" value="1"/>
</dbReference>
<dbReference type="PANTHER" id="PTHR44845:SF6">
    <property type="entry name" value="BETA-ALANINE-ACTIVATING ENZYME"/>
    <property type="match status" value="1"/>
</dbReference>
<evidence type="ECO:0000313" key="6">
    <source>
        <dbReference type="Proteomes" id="UP000234275"/>
    </source>
</evidence>
<evidence type="ECO:0000259" key="4">
    <source>
        <dbReference type="PROSITE" id="PS50075"/>
    </source>
</evidence>
<name>A0A2I2FSI7_9EURO</name>
<dbReference type="CDD" id="cd05235">
    <property type="entry name" value="SDR_e1"/>
    <property type="match status" value="1"/>
</dbReference>
<keyword evidence="6" id="KW-1185">Reference proteome</keyword>
<evidence type="ECO:0000256" key="3">
    <source>
        <dbReference type="ARBA" id="ARBA00029454"/>
    </source>
</evidence>
<dbReference type="Gene3D" id="3.30.300.30">
    <property type="match status" value="1"/>
</dbReference>
<reference evidence="5 6" key="1">
    <citation type="submission" date="2016-12" db="EMBL/GenBank/DDBJ databases">
        <title>The genomes of Aspergillus section Nigri reveals drivers in fungal speciation.</title>
        <authorList>
            <consortium name="DOE Joint Genome Institute"/>
            <person name="Vesth T.C."/>
            <person name="Nybo J."/>
            <person name="Theobald S."/>
            <person name="Brandl J."/>
            <person name="Frisvad J.C."/>
            <person name="Nielsen K.F."/>
            <person name="Lyhne E.K."/>
            <person name="Kogle M.E."/>
            <person name="Kuo A."/>
            <person name="Riley R."/>
            <person name="Clum A."/>
            <person name="Nolan M."/>
            <person name="Lipzen A."/>
            <person name="Salamov A."/>
            <person name="Henrissat B."/>
            <person name="Wiebenga A."/>
            <person name="De Vries R.P."/>
            <person name="Grigoriev I.V."/>
            <person name="Mortensen U.H."/>
            <person name="Andersen M.R."/>
            <person name="Baker S.E."/>
        </authorList>
    </citation>
    <scope>NUCLEOTIDE SEQUENCE [LARGE SCALE GENOMIC DNA]</scope>
    <source>
        <strain evidence="5 6">IBT 23096</strain>
    </source>
</reference>
<gene>
    <name evidence="5" type="ORF">P170DRAFT_513950</name>
</gene>
<organism evidence="5 6">
    <name type="scientific">Aspergillus steynii IBT 23096</name>
    <dbReference type="NCBI Taxonomy" id="1392250"/>
    <lineage>
        <taxon>Eukaryota</taxon>
        <taxon>Fungi</taxon>
        <taxon>Dikarya</taxon>
        <taxon>Ascomycota</taxon>
        <taxon>Pezizomycotina</taxon>
        <taxon>Eurotiomycetes</taxon>
        <taxon>Eurotiomycetidae</taxon>
        <taxon>Eurotiales</taxon>
        <taxon>Aspergillaceae</taxon>
        <taxon>Aspergillus</taxon>
        <taxon>Aspergillus subgen. Circumdati</taxon>
    </lineage>
</organism>
<dbReference type="SUPFAM" id="SSF51735">
    <property type="entry name" value="NAD(P)-binding Rossmann-fold domains"/>
    <property type="match status" value="1"/>
</dbReference>
<comment type="caution">
    <text evidence="5">The sequence shown here is derived from an EMBL/GenBank/DDBJ whole genome shotgun (WGS) entry which is preliminary data.</text>
</comment>
<accession>A0A2I2FSI7</accession>
<keyword evidence="1" id="KW-0596">Phosphopantetheine</keyword>
<proteinExistence type="inferred from homology"/>
<dbReference type="RefSeq" id="XP_024698910.1">
    <property type="nucleotide sequence ID" value="XM_024855164.1"/>
</dbReference>
<dbReference type="OrthoDB" id="408177at2759"/>
<dbReference type="Pfam" id="PF00550">
    <property type="entry name" value="PP-binding"/>
    <property type="match status" value="1"/>
</dbReference>
<dbReference type="Pfam" id="PF00501">
    <property type="entry name" value="AMP-binding"/>
    <property type="match status" value="1"/>
</dbReference>
<dbReference type="Pfam" id="PF07993">
    <property type="entry name" value="NAD_binding_4"/>
    <property type="match status" value="1"/>
</dbReference>
<dbReference type="Proteomes" id="UP000234275">
    <property type="component" value="Unassembled WGS sequence"/>
</dbReference>
<dbReference type="InterPro" id="IPR010080">
    <property type="entry name" value="Thioester_reductase-like_dom"/>
</dbReference>
<dbReference type="GeneID" id="36562870"/>
<dbReference type="PROSITE" id="PS00455">
    <property type="entry name" value="AMP_BINDING"/>
    <property type="match status" value="1"/>
</dbReference>
<evidence type="ECO:0000313" key="5">
    <source>
        <dbReference type="EMBL" id="PLB43608.1"/>
    </source>
</evidence>
<dbReference type="NCBIfam" id="TIGR01746">
    <property type="entry name" value="Thioester-redct"/>
    <property type="match status" value="1"/>
</dbReference>
<dbReference type="AlphaFoldDB" id="A0A2I2FSI7"/>
<dbReference type="STRING" id="1392250.A0A2I2FSI7"/>
<protein>
    <submittedName>
        <fullName evidence="5">Acetyl-CoA synthetase-like protein</fullName>
    </submittedName>
</protein>
<dbReference type="InterPro" id="IPR020845">
    <property type="entry name" value="AMP-binding_CS"/>
</dbReference>
<dbReference type="InterPro" id="IPR009081">
    <property type="entry name" value="PP-bd_ACP"/>
</dbReference>
<comment type="similarity">
    <text evidence="3">Belongs to the NRP synthetase family.</text>
</comment>
<dbReference type="PROSITE" id="PS50075">
    <property type="entry name" value="CARRIER"/>
    <property type="match status" value="1"/>
</dbReference>
<dbReference type="InterPro" id="IPR036736">
    <property type="entry name" value="ACP-like_sf"/>
</dbReference>